<evidence type="ECO:0000259" key="17">
    <source>
        <dbReference type="PROSITE" id="PS50862"/>
    </source>
</evidence>
<dbReference type="InterPro" id="IPR015866">
    <property type="entry name" value="Ser-tRNA-synth_1_N"/>
</dbReference>
<keyword evidence="19" id="KW-1185">Reference proteome</keyword>
<feature type="domain" description="Aminoacyl-transfer RNA synthetases class-II family profile" evidence="17">
    <location>
        <begin position="138"/>
        <end position="415"/>
    </location>
</feature>
<dbReference type="PATRIC" id="fig|98804.3.peg.195"/>
<feature type="binding site" evidence="15">
    <location>
        <position position="267"/>
    </location>
    <ligand>
        <name>L-serine</name>
        <dbReference type="ChEBI" id="CHEBI:33384"/>
    </ligand>
</feature>
<gene>
    <name evidence="18" type="primary">serS</name>
    <name evidence="18" type="ORF">BTSPAZIEG_0205</name>
</gene>
<dbReference type="SUPFAM" id="SSF55681">
    <property type="entry name" value="Class II aaRS and biotin synthetases"/>
    <property type="match status" value="1"/>
</dbReference>
<dbReference type="Pfam" id="PF02403">
    <property type="entry name" value="Seryl_tRNA_N"/>
    <property type="match status" value="1"/>
</dbReference>
<dbReference type="GO" id="GO:0006434">
    <property type="term" value="P:seryl-tRNA aminoacylation"/>
    <property type="evidence" value="ECO:0007669"/>
    <property type="project" value="UniProtKB-UniRule"/>
</dbReference>
<evidence type="ECO:0000256" key="6">
    <source>
        <dbReference type="ARBA" id="ARBA00022598"/>
    </source>
</evidence>
<feature type="binding site" evidence="15">
    <location>
        <position position="290"/>
    </location>
    <ligand>
        <name>L-serine</name>
        <dbReference type="ChEBI" id="CHEBI:33384"/>
    </ligand>
</feature>
<evidence type="ECO:0000256" key="1">
    <source>
        <dbReference type="ARBA" id="ARBA00004496"/>
    </source>
</evidence>
<dbReference type="NCBIfam" id="TIGR00414">
    <property type="entry name" value="serS"/>
    <property type="match status" value="1"/>
</dbReference>
<keyword evidence="8 16" id="KW-0067">ATP-binding</keyword>
<dbReference type="InterPro" id="IPR002317">
    <property type="entry name" value="Ser-tRNA-ligase_type_1"/>
</dbReference>
<dbReference type="RefSeq" id="WP_075472606.1">
    <property type="nucleotide sequence ID" value="NZ_CP135003.1"/>
</dbReference>
<keyword evidence="5" id="KW-0963">Cytoplasm</keyword>
<evidence type="ECO:0000256" key="7">
    <source>
        <dbReference type="ARBA" id="ARBA00022741"/>
    </source>
</evidence>
<evidence type="ECO:0000256" key="12">
    <source>
        <dbReference type="ARBA" id="ARBA00047929"/>
    </source>
</evidence>
<feature type="binding site" evidence="16">
    <location>
        <begin position="267"/>
        <end position="269"/>
    </location>
    <ligand>
        <name>ATP</name>
        <dbReference type="ChEBI" id="CHEBI:30616"/>
    </ligand>
</feature>
<protein>
    <recommendedName>
        <fullName evidence="11 14">Serine--tRNA ligase</fullName>
        <ecNumber evidence="4 14">6.1.1.11</ecNumber>
    </recommendedName>
</protein>
<evidence type="ECO:0000256" key="10">
    <source>
        <dbReference type="ARBA" id="ARBA00023146"/>
    </source>
</evidence>
<evidence type="ECO:0000313" key="19">
    <source>
        <dbReference type="Proteomes" id="UP000243633"/>
    </source>
</evidence>
<dbReference type="STRING" id="98804.BTSPAZIEG_0205"/>
<organism evidence="18 19">
    <name type="scientific">Buchnera aphidicola subsp. Tuberolachnus salignus</name>
    <dbReference type="NCBI Taxonomy" id="98804"/>
    <lineage>
        <taxon>Bacteria</taxon>
        <taxon>Pseudomonadati</taxon>
        <taxon>Pseudomonadota</taxon>
        <taxon>Gammaproteobacteria</taxon>
        <taxon>Enterobacterales</taxon>
        <taxon>Erwiniaceae</taxon>
        <taxon>Buchnera</taxon>
    </lineage>
</organism>
<dbReference type="GO" id="GO:0005737">
    <property type="term" value="C:cytoplasm"/>
    <property type="evidence" value="ECO:0007669"/>
    <property type="project" value="UniProtKB-SubCell"/>
</dbReference>
<evidence type="ECO:0000256" key="14">
    <source>
        <dbReference type="NCBIfam" id="TIGR00414"/>
    </source>
</evidence>
<dbReference type="Proteomes" id="UP000243633">
    <property type="component" value="Chromosome 1"/>
</dbReference>
<evidence type="ECO:0000256" key="16">
    <source>
        <dbReference type="PIRSR" id="PIRSR001529-2"/>
    </source>
</evidence>
<keyword evidence="10" id="KW-0030">Aminoacyl-tRNA synthetase</keyword>
<keyword evidence="7" id="KW-0547">Nucleotide-binding</keyword>
<comment type="pathway">
    <text evidence="2">Aminoacyl-tRNA biosynthesis; selenocysteinyl-tRNA(Sec) biosynthesis; L-seryl-tRNA(Sec) from L-serine and tRNA(Sec): step 1/1.</text>
</comment>
<evidence type="ECO:0000256" key="3">
    <source>
        <dbReference type="ARBA" id="ARBA00010728"/>
    </source>
</evidence>
<dbReference type="EC" id="6.1.1.11" evidence="4 14"/>
<dbReference type="Pfam" id="PF00587">
    <property type="entry name" value="tRNA-synt_2b"/>
    <property type="match status" value="1"/>
</dbReference>
<reference evidence="19" key="1">
    <citation type="submission" date="2015-10" db="EMBL/GenBank/DDBJ databases">
        <authorList>
            <person name="Manzano-Marin A."/>
            <person name="Manzano-Marin A."/>
        </authorList>
    </citation>
    <scope>NUCLEOTIDE SEQUENCE [LARGE SCALE GENOMIC DNA]</scope>
    <source>
        <strain evidence="19">BTs</strain>
    </source>
</reference>
<comment type="catalytic activity">
    <reaction evidence="12">
        <text>tRNA(Sec) + L-serine + ATP = L-seryl-tRNA(Sec) + AMP + diphosphate + H(+)</text>
        <dbReference type="Rhea" id="RHEA:42580"/>
        <dbReference type="Rhea" id="RHEA-COMP:9742"/>
        <dbReference type="Rhea" id="RHEA-COMP:10128"/>
        <dbReference type="ChEBI" id="CHEBI:15378"/>
        <dbReference type="ChEBI" id="CHEBI:30616"/>
        <dbReference type="ChEBI" id="CHEBI:33019"/>
        <dbReference type="ChEBI" id="CHEBI:33384"/>
        <dbReference type="ChEBI" id="CHEBI:78442"/>
        <dbReference type="ChEBI" id="CHEBI:78533"/>
        <dbReference type="ChEBI" id="CHEBI:456215"/>
        <dbReference type="EC" id="6.1.1.11"/>
    </reaction>
</comment>
<dbReference type="InterPro" id="IPR042103">
    <property type="entry name" value="SerRS_1_N_sf"/>
</dbReference>
<dbReference type="Gene3D" id="3.30.930.10">
    <property type="entry name" value="Bira Bifunctional Protein, Domain 2"/>
    <property type="match status" value="1"/>
</dbReference>
<dbReference type="InterPro" id="IPR006195">
    <property type="entry name" value="aa-tRNA-synth_II"/>
</dbReference>
<evidence type="ECO:0000256" key="2">
    <source>
        <dbReference type="ARBA" id="ARBA00005045"/>
    </source>
</evidence>
<dbReference type="PANTHER" id="PTHR43697:SF1">
    <property type="entry name" value="SERINE--TRNA LIGASE"/>
    <property type="match status" value="1"/>
</dbReference>
<dbReference type="InterPro" id="IPR045864">
    <property type="entry name" value="aa-tRNA-synth_II/BPL/LPL"/>
</dbReference>
<dbReference type="Gene3D" id="1.10.287.40">
    <property type="entry name" value="Serine-tRNA synthetase, tRNA binding domain"/>
    <property type="match status" value="1"/>
</dbReference>
<comment type="catalytic activity">
    <reaction evidence="13">
        <text>tRNA(Ser) + L-serine + ATP = L-seryl-tRNA(Ser) + AMP + diphosphate + H(+)</text>
        <dbReference type="Rhea" id="RHEA:12292"/>
        <dbReference type="Rhea" id="RHEA-COMP:9669"/>
        <dbReference type="Rhea" id="RHEA-COMP:9703"/>
        <dbReference type="ChEBI" id="CHEBI:15378"/>
        <dbReference type="ChEBI" id="CHEBI:30616"/>
        <dbReference type="ChEBI" id="CHEBI:33019"/>
        <dbReference type="ChEBI" id="CHEBI:33384"/>
        <dbReference type="ChEBI" id="CHEBI:78442"/>
        <dbReference type="ChEBI" id="CHEBI:78533"/>
        <dbReference type="ChEBI" id="CHEBI:456215"/>
        <dbReference type="EC" id="6.1.1.11"/>
    </reaction>
</comment>
<dbReference type="GO" id="GO:0005524">
    <property type="term" value="F:ATP binding"/>
    <property type="evidence" value="ECO:0007669"/>
    <property type="project" value="UniProtKB-KW"/>
</dbReference>
<dbReference type="GO" id="GO:0004828">
    <property type="term" value="F:serine-tRNA ligase activity"/>
    <property type="evidence" value="ECO:0007669"/>
    <property type="project" value="UniProtKB-UniRule"/>
</dbReference>
<sequence length="430" mass="50438">MLNYNILKKNYLHFQKTLKNKNFFLDIQTLKKLEHNRKKYQILSEQLQNHRKKLSKYLIYYQNLYVNYNFIKNTLLFLKSESILIKKKLKNIQLKIYNFLIYIPNIPHIDTPIGKISKNNKEIYKWGKQKKFNFSIKDHVTLGQKLKGLDWNLSSVISGTGFVIMRGSIALLHRALGQFMLDIHTKMHGYIETYVPNLVNQKSVFGTGQLPKFENELFCTYFINKKKQKKYFLIPTSEVPLTNLIRDTIINEDLLPLKLTALSSCFRAENLAYGKNNRGLIRNYQFEKVEIIQIVKPQYSNTALDLLTQHAEKILKLLKLPYRKILLCTGELGFSAQKTYDLEVWFPSQNMYREISSCSLMGDFQTRRMNSRYYDNKMKKNVFLHTLNGSGLAVGRTLAAILENYQCSDGRIQIPKILQNPYMNGMTFLN</sequence>
<dbReference type="InterPro" id="IPR002314">
    <property type="entry name" value="aa-tRNA-synt_IIb"/>
</dbReference>
<dbReference type="InterPro" id="IPR010978">
    <property type="entry name" value="tRNA-bd_arm"/>
</dbReference>
<dbReference type="OrthoDB" id="9804647at2"/>
<evidence type="ECO:0000256" key="5">
    <source>
        <dbReference type="ARBA" id="ARBA00022490"/>
    </source>
</evidence>
<evidence type="ECO:0000256" key="4">
    <source>
        <dbReference type="ARBA" id="ARBA00012840"/>
    </source>
</evidence>
<dbReference type="PROSITE" id="PS50862">
    <property type="entry name" value="AA_TRNA_LIGASE_II"/>
    <property type="match status" value="1"/>
</dbReference>
<evidence type="ECO:0000256" key="13">
    <source>
        <dbReference type="ARBA" id="ARBA00048823"/>
    </source>
</evidence>
<dbReference type="PRINTS" id="PR00981">
    <property type="entry name" value="TRNASYNTHSER"/>
</dbReference>
<evidence type="ECO:0000256" key="8">
    <source>
        <dbReference type="ARBA" id="ARBA00022840"/>
    </source>
</evidence>
<proteinExistence type="inferred from homology"/>
<evidence type="ECO:0000313" key="18">
    <source>
        <dbReference type="EMBL" id="CUR53180.1"/>
    </source>
</evidence>
<evidence type="ECO:0000256" key="11">
    <source>
        <dbReference type="ARBA" id="ARBA00039158"/>
    </source>
</evidence>
<feature type="binding site" evidence="16">
    <location>
        <begin position="354"/>
        <end position="357"/>
    </location>
    <ligand>
        <name>ATP</name>
        <dbReference type="ChEBI" id="CHEBI:30616"/>
    </ligand>
</feature>
<dbReference type="PANTHER" id="PTHR43697">
    <property type="entry name" value="SERYL-TRNA SYNTHETASE"/>
    <property type="match status" value="1"/>
</dbReference>
<feature type="binding site" evidence="15">
    <location>
        <position position="388"/>
    </location>
    <ligand>
        <name>L-serine</name>
        <dbReference type="ChEBI" id="CHEBI:33384"/>
    </ligand>
</feature>
<comment type="similarity">
    <text evidence="3">Belongs to the class-II aminoacyl-tRNA synthetase family. Type-1 seryl-tRNA synthetase subfamily.</text>
</comment>
<feature type="binding site" evidence="15">
    <location>
        <position position="236"/>
    </location>
    <ligand>
        <name>L-serine</name>
        <dbReference type="ChEBI" id="CHEBI:33384"/>
    </ligand>
</feature>
<dbReference type="EMBL" id="LN890285">
    <property type="protein sequence ID" value="CUR53180.1"/>
    <property type="molecule type" value="Genomic_DNA"/>
</dbReference>
<evidence type="ECO:0000256" key="9">
    <source>
        <dbReference type="ARBA" id="ARBA00022917"/>
    </source>
</evidence>
<dbReference type="PIRSF" id="PIRSF001529">
    <property type="entry name" value="Ser-tRNA-synth_IIa"/>
    <property type="match status" value="1"/>
</dbReference>
<keyword evidence="6 18" id="KW-0436">Ligase</keyword>
<keyword evidence="9" id="KW-0648">Protein biosynthesis</keyword>
<evidence type="ECO:0000256" key="15">
    <source>
        <dbReference type="PIRSR" id="PIRSR001529-1"/>
    </source>
</evidence>
<dbReference type="CDD" id="cd00770">
    <property type="entry name" value="SerRS_core"/>
    <property type="match status" value="1"/>
</dbReference>
<dbReference type="InterPro" id="IPR033729">
    <property type="entry name" value="SerRS_core"/>
</dbReference>
<accession>A0A160SWV0</accession>
<dbReference type="AlphaFoldDB" id="A0A160SWV0"/>
<dbReference type="SUPFAM" id="SSF46589">
    <property type="entry name" value="tRNA-binding arm"/>
    <property type="match status" value="1"/>
</dbReference>
<name>A0A160SWV0_BUCTT</name>
<comment type="subcellular location">
    <subcellularLocation>
        <location evidence="1">Cytoplasm</location>
    </subcellularLocation>
</comment>